<dbReference type="AlphaFoldDB" id="A0A2T4YNG5"/>
<protein>
    <submittedName>
        <fullName evidence="1">Uncharacterized protein</fullName>
    </submittedName>
</protein>
<reference evidence="1 2" key="1">
    <citation type="submission" date="2018-04" db="EMBL/GenBank/DDBJ databases">
        <title>Genomic Encyclopedia of Type Strains, Phase III (KMG-III): the genomes of soil and plant-associated and newly described type strains.</title>
        <authorList>
            <person name="Whitman W."/>
        </authorList>
    </citation>
    <scope>NUCLEOTIDE SEQUENCE [LARGE SCALE GENOMIC DNA]</scope>
    <source>
        <strain evidence="1 2">NW12</strain>
    </source>
</reference>
<name>A0A2T4YNG5_9SPHN</name>
<dbReference type="EMBL" id="PZZN01000003">
    <property type="protein sequence ID" value="PTM44931.1"/>
    <property type="molecule type" value="Genomic_DNA"/>
</dbReference>
<sequence length="29" mass="3028">MVMILVGWAGSSVAAFLGLGYAAHKLKHV</sequence>
<evidence type="ECO:0000313" key="1">
    <source>
        <dbReference type="EMBL" id="PTM44931.1"/>
    </source>
</evidence>
<comment type="caution">
    <text evidence="1">The sequence shown here is derived from an EMBL/GenBank/DDBJ whole genome shotgun (WGS) entry which is preliminary data.</text>
</comment>
<gene>
    <name evidence="1" type="ORF">C8J24_3148</name>
</gene>
<organism evidence="1 2">
    <name type="scientific">Sphingomonas aerolata</name>
    <dbReference type="NCBI Taxonomy" id="185951"/>
    <lineage>
        <taxon>Bacteria</taxon>
        <taxon>Pseudomonadati</taxon>
        <taxon>Pseudomonadota</taxon>
        <taxon>Alphaproteobacteria</taxon>
        <taxon>Sphingomonadales</taxon>
        <taxon>Sphingomonadaceae</taxon>
        <taxon>Sphingomonas</taxon>
    </lineage>
</organism>
<evidence type="ECO:0000313" key="2">
    <source>
        <dbReference type="Proteomes" id="UP000240996"/>
    </source>
</evidence>
<keyword evidence="2" id="KW-1185">Reference proteome</keyword>
<proteinExistence type="predicted"/>
<dbReference type="Proteomes" id="UP000240996">
    <property type="component" value="Unassembled WGS sequence"/>
</dbReference>
<accession>A0A2T4YNG5</accession>